<keyword evidence="1" id="KW-0378">Hydrolase</keyword>
<dbReference type="Proteomes" id="UP001595926">
    <property type="component" value="Unassembled WGS sequence"/>
</dbReference>
<evidence type="ECO:0000313" key="1">
    <source>
        <dbReference type="EMBL" id="MFC4892701.1"/>
    </source>
</evidence>
<organism evidence="1 2">
    <name type="scientific">Pseudofrancisella aestuarii</name>
    <dbReference type="NCBI Taxonomy" id="2670347"/>
    <lineage>
        <taxon>Bacteria</taxon>
        <taxon>Pseudomonadati</taxon>
        <taxon>Pseudomonadota</taxon>
        <taxon>Gammaproteobacteria</taxon>
        <taxon>Thiotrichales</taxon>
        <taxon>Francisellaceae</taxon>
        <taxon>Pseudofrancisella</taxon>
    </lineage>
</organism>
<reference evidence="2" key="1">
    <citation type="journal article" date="2019" name="Int. J. Syst. Evol. Microbiol.">
        <title>The Global Catalogue of Microorganisms (GCM) 10K type strain sequencing project: providing services to taxonomists for standard genome sequencing and annotation.</title>
        <authorList>
            <consortium name="The Broad Institute Genomics Platform"/>
            <consortium name="The Broad Institute Genome Sequencing Center for Infectious Disease"/>
            <person name="Wu L."/>
            <person name="Ma J."/>
        </authorList>
    </citation>
    <scope>NUCLEOTIDE SEQUENCE [LARGE SCALE GENOMIC DNA]</scope>
    <source>
        <strain evidence="2">CGMCC 1.13718</strain>
    </source>
</reference>
<keyword evidence="2" id="KW-1185">Reference proteome</keyword>
<proteinExistence type="predicted"/>
<protein>
    <submittedName>
        <fullName evidence="1">Exodeoxyribonuclease VII small subunit</fullName>
        <ecNumber evidence="1">3.1.11.6</ecNumber>
    </submittedName>
</protein>
<gene>
    <name evidence="1" type="primary">xseB</name>
    <name evidence="1" type="ORF">ACFPDQ_06520</name>
</gene>
<dbReference type="GO" id="GO:0008855">
    <property type="term" value="F:exodeoxyribonuclease VII activity"/>
    <property type="evidence" value="ECO:0007669"/>
    <property type="project" value="UniProtKB-EC"/>
</dbReference>
<dbReference type="EMBL" id="JBHSJH010000002">
    <property type="protein sequence ID" value="MFC4892701.1"/>
    <property type="molecule type" value="Genomic_DNA"/>
</dbReference>
<comment type="caution">
    <text evidence="1">The sequence shown here is derived from an EMBL/GenBank/DDBJ whole genome shotgun (WGS) entry which is preliminary data.</text>
</comment>
<accession>A0ABV9TC45</accession>
<sequence length="67" mass="7790">MATQSKKFARNYEILEEINEKLQDGQDNPALLDELAPLLEQASKSYKLCKERILAAQKFIDEFEDEK</sequence>
<evidence type="ECO:0000313" key="2">
    <source>
        <dbReference type="Proteomes" id="UP001595926"/>
    </source>
</evidence>
<dbReference type="EC" id="3.1.11.6" evidence="1"/>
<dbReference type="RefSeq" id="WP_119330057.1">
    <property type="nucleotide sequence ID" value="NZ_JBHSJH010000002.1"/>
</dbReference>
<dbReference type="NCBIfam" id="NF045605">
    <property type="entry name" value="xseB_Acin_var"/>
    <property type="match status" value="1"/>
</dbReference>
<name>A0ABV9TC45_9GAMM</name>